<dbReference type="AlphaFoldDB" id="A0A5E4NID6"/>
<accession>A0A5E4NID6</accession>
<dbReference type="EMBL" id="CABPRJ010001948">
    <property type="protein sequence ID" value="VVC42366.1"/>
    <property type="molecule type" value="Genomic_DNA"/>
</dbReference>
<evidence type="ECO:0000313" key="3">
    <source>
        <dbReference type="Proteomes" id="UP000325440"/>
    </source>
</evidence>
<reference evidence="2 3" key="1">
    <citation type="submission" date="2019-08" db="EMBL/GenBank/DDBJ databases">
        <authorList>
            <person name="Alioto T."/>
            <person name="Alioto T."/>
            <person name="Gomez Garrido J."/>
        </authorList>
    </citation>
    <scope>NUCLEOTIDE SEQUENCE [LARGE SCALE GENOMIC DNA]</scope>
</reference>
<protein>
    <submittedName>
        <fullName evidence="2">Uncharacterized protein</fullName>
    </submittedName>
</protein>
<feature type="compositionally biased region" description="Basic and acidic residues" evidence="1">
    <location>
        <begin position="169"/>
        <end position="178"/>
    </location>
</feature>
<feature type="region of interest" description="Disordered" evidence="1">
    <location>
        <begin position="24"/>
        <end position="50"/>
    </location>
</feature>
<feature type="region of interest" description="Disordered" evidence="1">
    <location>
        <begin position="155"/>
        <end position="207"/>
    </location>
</feature>
<organism evidence="2 3">
    <name type="scientific">Cinara cedri</name>
    <dbReference type="NCBI Taxonomy" id="506608"/>
    <lineage>
        <taxon>Eukaryota</taxon>
        <taxon>Metazoa</taxon>
        <taxon>Ecdysozoa</taxon>
        <taxon>Arthropoda</taxon>
        <taxon>Hexapoda</taxon>
        <taxon>Insecta</taxon>
        <taxon>Pterygota</taxon>
        <taxon>Neoptera</taxon>
        <taxon>Paraneoptera</taxon>
        <taxon>Hemiptera</taxon>
        <taxon>Sternorrhyncha</taxon>
        <taxon>Aphidomorpha</taxon>
        <taxon>Aphidoidea</taxon>
        <taxon>Aphididae</taxon>
        <taxon>Lachninae</taxon>
        <taxon>Cinara</taxon>
    </lineage>
</organism>
<name>A0A5E4NID6_9HEMI</name>
<proteinExistence type="predicted"/>
<evidence type="ECO:0000256" key="1">
    <source>
        <dbReference type="SAM" id="MobiDB-lite"/>
    </source>
</evidence>
<feature type="compositionally biased region" description="Polar residues" evidence="1">
    <location>
        <begin position="157"/>
        <end position="167"/>
    </location>
</feature>
<sequence>MSNVHFKNSSTCQDENNEKIAEKHITSMTNDSKPVETEEKPKTSRFVSQSSTNVSINVAAKNISACTTEETKCKDGCDYDAMDTQGSKEPEALKRSLVEKEEEIKSEKPKNEVSIPKQGTDGEKCEGSGTFCSDNSPGDVPKLNVLEIVLRPKYANTAKNEVSSPKQGTDGEKCEAKNEVSSPKQGTDGEKCEGSGTFCSDNSPGDVPKINVLEIVLRPKYANTGTRTQHKK</sequence>
<feature type="compositionally biased region" description="Basic and acidic residues" evidence="1">
    <location>
        <begin position="33"/>
        <end position="42"/>
    </location>
</feature>
<feature type="region of interest" description="Disordered" evidence="1">
    <location>
        <begin position="81"/>
        <end position="137"/>
    </location>
</feature>
<feature type="compositionally biased region" description="Basic and acidic residues" evidence="1">
    <location>
        <begin position="86"/>
        <end position="111"/>
    </location>
</feature>
<evidence type="ECO:0000313" key="2">
    <source>
        <dbReference type="EMBL" id="VVC42366.1"/>
    </source>
</evidence>
<keyword evidence="3" id="KW-1185">Reference proteome</keyword>
<gene>
    <name evidence="2" type="ORF">CINCED_3A015918</name>
</gene>
<dbReference type="Proteomes" id="UP000325440">
    <property type="component" value="Unassembled WGS sequence"/>
</dbReference>